<dbReference type="RefSeq" id="WP_011714996.1">
    <property type="nucleotide sequence ID" value="NC_008576.1"/>
</dbReference>
<dbReference type="FunFam" id="3.40.50.10490:FF:000002">
    <property type="entry name" value="Glutamine--fructose-6-phosphate aminotransferase [isomerizing]"/>
    <property type="match status" value="1"/>
</dbReference>
<keyword evidence="7 10" id="KW-0808">Transferase</keyword>
<dbReference type="SUPFAM" id="SSF53697">
    <property type="entry name" value="SIS domain"/>
    <property type="match status" value="1"/>
</dbReference>
<dbReference type="InterPro" id="IPR029055">
    <property type="entry name" value="Ntn_hydrolases_N"/>
</dbReference>
<reference evidence="13 14" key="2">
    <citation type="journal article" date="2012" name="Int. J. Syst. Evol. Microbiol.">
        <title>Magnetococcus marinus gen. nov., sp. nov., a marine, magnetotactic bacterium that represents a novel lineage (Magnetococcaceae fam. nov.; Magnetococcales ord. nov.) at the base of the Alphaproteobacteria.</title>
        <authorList>
            <person name="Bazylinski D.A."/>
            <person name="Williams T.J."/>
            <person name="Lefevre C.T."/>
            <person name="Berg R.J."/>
            <person name="Zhang C.L."/>
            <person name="Bowser S.S."/>
            <person name="Dean A.J."/>
            <person name="Beveridge T.J."/>
        </authorList>
    </citation>
    <scope>NUCLEOTIDE SEQUENCE [LARGE SCALE GENOMIC DNA]</scope>
    <source>
        <strain evidence="14">ATCC BAA-1437 / JCM 17883 / MC-1</strain>
    </source>
</reference>
<dbReference type="InterPro" id="IPR046348">
    <property type="entry name" value="SIS_dom_sf"/>
</dbReference>
<dbReference type="SUPFAM" id="SSF56235">
    <property type="entry name" value="N-terminal nucleophile aminohydrolases (Ntn hydrolases)"/>
    <property type="match status" value="1"/>
</dbReference>
<dbReference type="PROSITE" id="PS51278">
    <property type="entry name" value="GATASE_TYPE_2"/>
    <property type="match status" value="1"/>
</dbReference>
<dbReference type="Proteomes" id="UP000002586">
    <property type="component" value="Chromosome"/>
</dbReference>
<dbReference type="PROSITE" id="PS51464">
    <property type="entry name" value="SIS"/>
    <property type="match status" value="2"/>
</dbReference>
<feature type="active site" description="Nucleophile; for GATase activity" evidence="10">
    <location>
        <position position="2"/>
    </location>
</feature>
<dbReference type="PANTHER" id="PTHR10937:SF0">
    <property type="entry name" value="GLUTAMINE--FRUCTOSE-6-PHOSPHATE TRANSAMINASE (ISOMERIZING)"/>
    <property type="match status" value="1"/>
</dbReference>
<dbReference type="OrthoDB" id="9761808at2"/>
<dbReference type="GO" id="GO:0004360">
    <property type="term" value="F:glutamine-fructose-6-phosphate transaminase (isomerizing) activity"/>
    <property type="evidence" value="ECO:0007669"/>
    <property type="project" value="UniProtKB-UniRule"/>
</dbReference>
<keyword evidence="5 10" id="KW-0963">Cytoplasm</keyword>
<dbReference type="FunFam" id="3.60.20.10:FF:000006">
    <property type="entry name" value="Glutamine--fructose-6-phosphate aminotransferase [isomerizing]"/>
    <property type="match status" value="1"/>
</dbReference>
<comment type="subunit">
    <text evidence="10">Homodimer.</text>
</comment>
<feature type="domain" description="Glutamine amidotransferase type-2" evidence="11">
    <location>
        <begin position="2"/>
        <end position="219"/>
    </location>
</feature>
<evidence type="ECO:0000256" key="9">
    <source>
        <dbReference type="ARBA" id="ARBA00022962"/>
    </source>
</evidence>
<dbReference type="NCBIfam" id="TIGR01135">
    <property type="entry name" value="glmS"/>
    <property type="match status" value="1"/>
</dbReference>
<keyword evidence="8" id="KW-0677">Repeat</keyword>
<dbReference type="EC" id="2.6.1.16" evidence="3 10"/>
<dbReference type="InterPro" id="IPR001347">
    <property type="entry name" value="SIS_dom"/>
</dbReference>
<evidence type="ECO:0000256" key="10">
    <source>
        <dbReference type="HAMAP-Rule" id="MF_00164"/>
    </source>
</evidence>
<evidence type="ECO:0000256" key="8">
    <source>
        <dbReference type="ARBA" id="ARBA00022737"/>
    </source>
</evidence>
<dbReference type="GO" id="GO:0006047">
    <property type="term" value="P:UDP-N-acetylglucosamine metabolic process"/>
    <property type="evidence" value="ECO:0007669"/>
    <property type="project" value="TreeGrafter"/>
</dbReference>
<feature type="initiator methionine" description="Removed" evidence="10">
    <location>
        <position position="1"/>
    </location>
</feature>
<dbReference type="Gene3D" id="3.40.50.10490">
    <property type="entry name" value="Glucose-6-phosphate isomerase like protein, domain 1"/>
    <property type="match status" value="2"/>
</dbReference>
<reference evidence="14" key="1">
    <citation type="journal article" date="2009" name="Appl. Environ. Microbiol.">
        <title>Complete genome sequence of the chemolithoautotrophic marine magnetotactic coccus strain MC-1.</title>
        <authorList>
            <person name="Schubbe S."/>
            <person name="Williams T.J."/>
            <person name="Xie G."/>
            <person name="Kiss H.E."/>
            <person name="Brettin T.S."/>
            <person name="Martinez D."/>
            <person name="Ross C.A."/>
            <person name="Schuler D."/>
            <person name="Cox B.L."/>
            <person name="Nealson K.H."/>
            <person name="Bazylinski D.A."/>
        </authorList>
    </citation>
    <scope>NUCLEOTIDE SEQUENCE [LARGE SCALE GENOMIC DNA]</scope>
    <source>
        <strain evidence="14">ATCC BAA-1437 / JCM 17883 / MC-1</strain>
    </source>
</reference>
<evidence type="ECO:0000259" key="12">
    <source>
        <dbReference type="PROSITE" id="PS51464"/>
    </source>
</evidence>
<evidence type="ECO:0000256" key="7">
    <source>
        <dbReference type="ARBA" id="ARBA00022679"/>
    </source>
</evidence>
<feature type="domain" description="SIS" evidence="12">
    <location>
        <begin position="459"/>
        <end position="600"/>
    </location>
</feature>
<evidence type="ECO:0000256" key="1">
    <source>
        <dbReference type="ARBA" id="ARBA00001031"/>
    </source>
</evidence>
<evidence type="ECO:0000256" key="3">
    <source>
        <dbReference type="ARBA" id="ARBA00012916"/>
    </source>
</evidence>
<dbReference type="STRING" id="156889.Mmc1_3455"/>
<comment type="subcellular location">
    <subcellularLocation>
        <location evidence="2 10">Cytoplasm</location>
    </subcellularLocation>
</comment>
<proteinExistence type="inferred from homology"/>
<evidence type="ECO:0000256" key="5">
    <source>
        <dbReference type="ARBA" id="ARBA00022490"/>
    </source>
</evidence>
<evidence type="ECO:0000313" key="14">
    <source>
        <dbReference type="Proteomes" id="UP000002586"/>
    </source>
</evidence>
<evidence type="ECO:0000256" key="2">
    <source>
        <dbReference type="ARBA" id="ARBA00004496"/>
    </source>
</evidence>
<evidence type="ECO:0000259" key="11">
    <source>
        <dbReference type="PROSITE" id="PS51278"/>
    </source>
</evidence>
<dbReference type="InterPro" id="IPR047084">
    <property type="entry name" value="GFAT_N"/>
</dbReference>
<evidence type="ECO:0000256" key="4">
    <source>
        <dbReference type="ARBA" id="ARBA00016090"/>
    </source>
</evidence>
<dbReference type="Pfam" id="PF01380">
    <property type="entry name" value="SIS"/>
    <property type="match status" value="2"/>
</dbReference>
<dbReference type="InterPro" id="IPR005855">
    <property type="entry name" value="GFAT"/>
</dbReference>
<accession>A0LD97</accession>
<dbReference type="AlphaFoldDB" id="A0LD97"/>
<dbReference type="GO" id="GO:0006002">
    <property type="term" value="P:fructose 6-phosphate metabolic process"/>
    <property type="evidence" value="ECO:0007669"/>
    <property type="project" value="TreeGrafter"/>
</dbReference>
<name>A0LD97_MAGMM</name>
<keyword evidence="14" id="KW-1185">Reference proteome</keyword>
<dbReference type="eggNOG" id="COG0449">
    <property type="taxonomic scope" value="Bacteria"/>
</dbReference>
<organism evidence="13 14">
    <name type="scientific">Magnetococcus marinus (strain ATCC BAA-1437 / JCM 17883 / MC-1)</name>
    <dbReference type="NCBI Taxonomy" id="156889"/>
    <lineage>
        <taxon>Bacteria</taxon>
        <taxon>Pseudomonadati</taxon>
        <taxon>Pseudomonadota</taxon>
        <taxon>Magnetococcia</taxon>
        <taxon>Magnetococcales</taxon>
        <taxon>Magnetococcaceae</taxon>
        <taxon>Magnetococcus</taxon>
    </lineage>
</organism>
<dbReference type="Gene3D" id="3.60.20.10">
    <property type="entry name" value="Glutamine Phosphoribosylpyrophosphate, subunit 1, domain 1"/>
    <property type="match status" value="1"/>
</dbReference>
<dbReference type="GO" id="GO:0006487">
    <property type="term" value="P:protein N-linked glycosylation"/>
    <property type="evidence" value="ECO:0007669"/>
    <property type="project" value="TreeGrafter"/>
</dbReference>
<dbReference type="CDD" id="cd05009">
    <property type="entry name" value="SIS_GlmS_GlmD_2"/>
    <property type="match status" value="1"/>
</dbReference>
<dbReference type="GO" id="GO:0005829">
    <property type="term" value="C:cytosol"/>
    <property type="evidence" value="ECO:0007669"/>
    <property type="project" value="TreeGrafter"/>
</dbReference>
<keyword evidence="6 10" id="KW-0032">Aminotransferase</keyword>
<keyword evidence="9" id="KW-0315">Glutamine amidotransferase</keyword>
<dbReference type="NCBIfam" id="NF001484">
    <property type="entry name" value="PRK00331.1"/>
    <property type="match status" value="1"/>
</dbReference>
<dbReference type="PANTHER" id="PTHR10937">
    <property type="entry name" value="GLUCOSAMINE--FRUCTOSE-6-PHOSPHATE AMINOTRANSFERASE, ISOMERIZING"/>
    <property type="match status" value="1"/>
</dbReference>
<comment type="function">
    <text evidence="10">Catalyzes the first step in hexosamine metabolism, converting fructose-6P into glucosamine-6P using glutamine as a nitrogen source.</text>
</comment>
<protein>
    <recommendedName>
        <fullName evidence="4 10">Glutamine--fructose-6-phosphate aminotransferase [isomerizing]</fullName>
        <ecNumber evidence="3 10">2.6.1.16</ecNumber>
    </recommendedName>
    <alternativeName>
        <fullName evidence="10">D-fructose-6-phosphate amidotransferase</fullName>
    </alternativeName>
    <alternativeName>
        <fullName evidence="10">GFAT</fullName>
    </alternativeName>
    <alternativeName>
        <fullName evidence="10">Glucosamine-6-phosphate synthase</fullName>
    </alternativeName>
    <alternativeName>
        <fullName evidence="10">Hexosephosphate aminotransferase</fullName>
    </alternativeName>
    <alternativeName>
        <fullName evidence="10">L-glutamine--D-fructose-6-phosphate amidotransferase</fullName>
    </alternativeName>
</protein>
<dbReference type="InterPro" id="IPR017932">
    <property type="entry name" value="GATase_2_dom"/>
</dbReference>
<dbReference type="CDD" id="cd05008">
    <property type="entry name" value="SIS_GlmS_GlmD_1"/>
    <property type="match status" value="1"/>
</dbReference>
<dbReference type="EMBL" id="CP000471">
    <property type="protein sequence ID" value="ABK45940.1"/>
    <property type="molecule type" value="Genomic_DNA"/>
</dbReference>
<dbReference type="Pfam" id="PF13522">
    <property type="entry name" value="GATase_6"/>
    <property type="match status" value="1"/>
</dbReference>
<feature type="domain" description="SIS" evidence="12">
    <location>
        <begin position="287"/>
        <end position="426"/>
    </location>
</feature>
<evidence type="ECO:0000256" key="6">
    <source>
        <dbReference type="ARBA" id="ARBA00022576"/>
    </source>
</evidence>
<dbReference type="GO" id="GO:0005975">
    <property type="term" value="P:carbohydrate metabolic process"/>
    <property type="evidence" value="ECO:0007669"/>
    <property type="project" value="UniProtKB-UniRule"/>
</dbReference>
<dbReference type="FunFam" id="3.40.50.10490:FF:000001">
    <property type="entry name" value="Glutamine--fructose-6-phosphate aminotransferase [isomerizing]"/>
    <property type="match status" value="1"/>
</dbReference>
<dbReference type="InterPro" id="IPR035490">
    <property type="entry name" value="GlmS/FrlB_SIS"/>
</dbReference>
<sequence length="610" mass="66509">MCGIIGVIGERNATPILIEGLRRLEYRGYDSAGIAVAYQGKLLLARAEGKLVNLENELAHTPRTGFLGIGHTRWATHGPPTIHNAHPHRSESVAVVHNGIIENYQELREELMAHGVTFVSETDTEVIPHLIEMAMRADPHAPAEEAVRRAICKLQGAFALGILIQGKEDMLIAARRGSPLIIGLGDGENFIGSDATPLVPYTRRMIYLHDDDMAVLTKDAVRLMDMEGAAVSRPIKVTQVRDDVTEKWPYRHYMQKEIYEQPTAIGETLKELIHPAYRTISIRQNSAGLDLATIEDITIVACGTSWHAGLVAKYWIEQLAHVPVQVDIASEYRYRASPMRKNGLMIVISQSGETADTLAAMRYAKQGGLQVLGVVNVPESSIDREADATLHTYAGPEIGVASTKAFTTQLTALACFALAMAKAKGVLDAKQEQGYVDELLQLPAKVEQVLIHDASLEAIARELMHANGFLFLGRGTCFPIALEGALKLKEISYIHAEGYAAGEMKHGPIALIDEDLPVVVVAPQNSLFDKVVSNVEEVKARGGRVLMITTQGQAAGRIPADYTIPVVPCGEFVAPILYVIPLQMLAYHIAVLKGTDVDQPRNLAKSVTVE</sequence>
<dbReference type="GO" id="GO:0097367">
    <property type="term" value="F:carbohydrate derivative binding"/>
    <property type="evidence" value="ECO:0007669"/>
    <property type="project" value="InterPro"/>
</dbReference>
<evidence type="ECO:0000313" key="13">
    <source>
        <dbReference type="EMBL" id="ABK45940.1"/>
    </source>
</evidence>
<dbReference type="HAMAP" id="MF_00164">
    <property type="entry name" value="GlmS"/>
    <property type="match status" value="1"/>
</dbReference>
<gene>
    <name evidence="10" type="primary">glmS</name>
    <name evidence="13" type="ordered locus">Mmc1_3455</name>
</gene>
<dbReference type="KEGG" id="mgm:Mmc1_3455"/>
<dbReference type="InterPro" id="IPR035466">
    <property type="entry name" value="GlmS/AgaS_SIS"/>
</dbReference>
<dbReference type="CDD" id="cd00714">
    <property type="entry name" value="GFAT"/>
    <property type="match status" value="1"/>
</dbReference>
<feature type="active site" description="For Fru-6P isomerization activity" evidence="10">
    <location>
        <position position="605"/>
    </location>
</feature>
<dbReference type="GO" id="GO:0046349">
    <property type="term" value="P:amino sugar biosynthetic process"/>
    <property type="evidence" value="ECO:0007669"/>
    <property type="project" value="UniProtKB-ARBA"/>
</dbReference>
<comment type="catalytic activity">
    <reaction evidence="1 10">
        <text>D-fructose 6-phosphate + L-glutamine = D-glucosamine 6-phosphate + L-glutamate</text>
        <dbReference type="Rhea" id="RHEA:13237"/>
        <dbReference type="ChEBI" id="CHEBI:29985"/>
        <dbReference type="ChEBI" id="CHEBI:58359"/>
        <dbReference type="ChEBI" id="CHEBI:58725"/>
        <dbReference type="ChEBI" id="CHEBI:61527"/>
        <dbReference type="EC" id="2.6.1.16"/>
    </reaction>
</comment>
<dbReference type="HOGENOM" id="CLU_012520_5_2_5"/>